<dbReference type="InterPro" id="IPR004117">
    <property type="entry name" value="7tm6_olfct_rcpt"/>
</dbReference>
<evidence type="ECO:0000313" key="12">
    <source>
        <dbReference type="Proteomes" id="UP001151699"/>
    </source>
</evidence>
<dbReference type="EMBL" id="WJQU01000002">
    <property type="protein sequence ID" value="KAJ6643281.1"/>
    <property type="molecule type" value="Genomic_DNA"/>
</dbReference>
<dbReference type="OrthoDB" id="6617147at2759"/>
<keyword evidence="12" id="KW-1185">Reference proteome</keyword>
<organism evidence="11 12">
    <name type="scientific">Pseudolycoriella hygida</name>
    <dbReference type="NCBI Taxonomy" id="35572"/>
    <lineage>
        <taxon>Eukaryota</taxon>
        <taxon>Metazoa</taxon>
        <taxon>Ecdysozoa</taxon>
        <taxon>Arthropoda</taxon>
        <taxon>Hexapoda</taxon>
        <taxon>Insecta</taxon>
        <taxon>Pterygota</taxon>
        <taxon>Neoptera</taxon>
        <taxon>Endopterygota</taxon>
        <taxon>Diptera</taxon>
        <taxon>Nematocera</taxon>
        <taxon>Sciaroidea</taxon>
        <taxon>Sciaridae</taxon>
        <taxon>Pseudolycoriella</taxon>
    </lineage>
</organism>
<proteinExistence type="inferred from homology"/>
<keyword evidence="4 10" id="KW-0812">Transmembrane</keyword>
<gene>
    <name evidence="11" type="primary">Or9a</name>
    <name evidence="11" type="ORF">Bhyg_08239</name>
</gene>
<evidence type="ECO:0000256" key="2">
    <source>
        <dbReference type="ARBA" id="ARBA00022475"/>
    </source>
</evidence>
<dbReference type="GO" id="GO:0005549">
    <property type="term" value="F:odorant binding"/>
    <property type="evidence" value="ECO:0007669"/>
    <property type="project" value="InterPro"/>
</dbReference>
<evidence type="ECO:0000256" key="10">
    <source>
        <dbReference type="RuleBase" id="RU351113"/>
    </source>
</evidence>
<comment type="caution">
    <text evidence="11">The sequence shown here is derived from an EMBL/GenBank/DDBJ whole genome shotgun (WGS) entry which is preliminary data.</text>
</comment>
<dbReference type="PANTHER" id="PTHR21137:SF35">
    <property type="entry name" value="ODORANT RECEPTOR 19A-RELATED"/>
    <property type="match status" value="1"/>
</dbReference>
<comment type="subcellular location">
    <subcellularLocation>
        <location evidence="1 10">Cell membrane</location>
        <topology evidence="1 10">Multi-pass membrane protein</topology>
    </subcellularLocation>
</comment>
<keyword evidence="7 10" id="KW-0472">Membrane</keyword>
<dbReference type="AlphaFoldDB" id="A0A9Q0N5J9"/>
<feature type="transmembrane region" description="Helical" evidence="10">
    <location>
        <begin position="121"/>
        <end position="143"/>
    </location>
</feature>
<keyword evidence="3 10" id="KW-0716">Sensory transduction</keyword>
<evidence type="ECO:0000313" key="11">
    <source>
        <dbReference type="EMBL" id="KAJ6643281.1"/>
    </source>
</evidence>
<evidence type="ECO:0000256" key="8">
    <source>
        <dbReference type="ARBA" id="ARBA00023170"/>
    </source>
</evidence>
<evidence type="ECO:0000256" key="1">
    <source>
        <dbReference type="ARBA" id="ARBA00004651"/>
    </source>
</evidence>
<sequence>MIVLKSLQKAMQVVGLLFPYSDGVLYRIYRWTSFFILASMLQPSCRYLYVYYQDLIKATEICVFAVAEAVMMAKVLFIIYNQKSVIRLLKELQEMADEKIKLNRTKILCKFNKEAEMISKAFIGMLGIASCIFVGGPALAIFYRKLQGTYVAHMYGHPYKGYFPYDFETTPGYEITYALNCVYNVYLATYFAACDLFFVNCGLHLISATLDLEDSFKEIDNVRKDELLKTECGRSVGACRSVVPMSDSLANQLNENIKTHYKIIELSDVLKSVVEGLIFSQFFGVIFSLSAIAFQVVSSEGEQRFFFTAPTIVILAQLFLYCFYGQRVTDQAVKFSESIYQLRWYNYPTKYQKHFQLIILRTQNSNYLTGLGFVKCSLESFTDVRFMKLEHFLHKTQSIGSSIQVVKFAGSVVALFRNLQK</sequence>
<evidence type="ECO:0000256" key="6">
    <source>
        <dbReference type="ARBA" id="ARBA00022989"/>
    </source>
</evidence>
<keyword evidence="8 10" id="KW-0675">Receptor</keyword>
<keyword evidence="9 10" id="KW-0807">Transducer</keyword>
<keyword evidence="5 10" id="KW-0552">Olfaction</keyword>
<reference evidence="11" key="1">
    <citation type="submission" date="2022-07" db="EMBL/GenBank/DDBJ databases">
        <authorList>
            <person name="Trinca V."/>
            <person name="Uliana J.V.C."/>
            <person name="Torres T.T."/>
            <person name="Ward R.J."/>
            <person name="Monesi N."/>
        </authorList>
    </citation>
    <scope>NUCLEOTIDE SEQUENCE</scope>
    <source>
        <strain evidence="11">HSMRA1968</strain>
        <tissue evidence="11">Whole embryos</tissue>
    </source>
</reference>
<feature type="transmembrane region" description="Helical" evidence="10">
    <location>
        <begin position="277"/>
        <end position="298"/>
    </location>
</feature>
<keyword evidence="6 10" id="KW-1133">Transmembrane helix</keyword>
<feature type="transmembrane region" description="Helical" evidence="10">
    <location>
        <begin position="28"/>
        <end position="49"/>
    </location>
</feature>
<comment type="caution">
    <text evidence="10">Lacks conserved residue(s) required for the propagation of feature annotation.</text>
</comment>
<dbReference type="Proteomes" id="UP001151699">
    <property type="component" value="Chromosome B"/>
</dbReference>
<evidence type="ECO:0000256" key="3">
    <source>
        <dbReference type="ARBA" id="ARBA00022606"/>
    </source>
</evidence>
<evidence type="ECO:0000256" key="4">
    <source>
        <dbReference type="ARBA" id="ARBA00022692"/>
    </source>
</evidence>
<comment type="similarity">
    <text evidence="10">Belongs to the insect chemoreceptor superfamily. Heteromeric odorant receptor channel (TC 1.A.69) family.</text>
</comment>
<evidence type="ECO:0000256" key="9">
    <source>
        <dbReference type="ARBA" id="ARBA00023224"/>
    </source>
</evidence>
<dbReference type="PANTHER" id="PTHR21137">
    <property type="entry name" value="ODORANT RECEPTOR"/>
    <property type="match status" value="1"/>
</dbReference>
<keyword evidence="2" id="KW-1003">Cell membrane</keyword>
<dbReference type="GO" id="GO:0005886">
    <property type="term" value="C:plasma membrane"/>
    <property type="evidence" value="ECO:0007669"/>
    <property type="project" value="UniProtKB-SubCell"/>
</dbReference>
<dbReference type="GO" id="GO:0007165">
    <property type="term" value="P:signal transduction"/>
    <property type="evidence" value="ECO:0007669"/>
    <property type="project" value="UniProtKB-KW"/>
</dbReference>
<accession>A0A9Q0N5J9</accession>
<feature type="transmembrane region" description="Helical" evidence="10">
    <location>
        <begin position="304"/>
        <end position="324"/>
    </location>
</feature>
<dbReference type="Pfam" id="PF02949">
    <property type="entry name" value="7tm_6"/>
    <property type="match status" value="1"/>
</dbReference>
<evidence type="ECO:0000256" key="7">
    <source>
        <dbReference type="ARBA" id="ARBA00023136"/>
    </source>
</evidence>
<protein>
    <recommendedName>
        <fullName evidence="10">Odorant receptor</fullName>
    </recommendedName>
</protein>
<dbReference type="GO" id="GO:0004984">
    <property type="term" value="F:olfactory receptor activity"/>
    <property type="evidence" value="ECO:0007669"/>
    <property type="project" value="InterPro"/>
</dbReference>
<feature type="transmembrane region" description="Helical" evidence="10">
    <location>
        <begin position="61"/>
        <end position="80"/>
    </location>
</feature>
<evidence type="ECO:0000256" key="5">
    <source>
        <dbReference type="ARBA" id="ARBA00022725"/>
    </source>
</evidence>
<name>A0A9Q0N5J9_9DIPT</name>